<dbReference type="GO" id="GO:0001760">
    <property type="term" value="F:aminocarboxymuconate-semialdehyde decarboxylase activity"/>
    <property type="evidence" value="ECO:0007669"/>
    <property type="project" value="UniProtKB-EC"/>
</dbReference>
<evidence type="ECO:0000313" key="12">
    <source>
        <dbReference type="EMBL" id="MBK9717550.1"/>
    </source>
</evidence>
<accession>A0A9D7XEA2</accession>
<evidence type="ECO:0000256" key="3">
    <source>
        <dbReference type="ARBA" id="ARBA00011245"/>
    </source>
</evidence>
<reference evidence="12 13" key="1">
    <citation type="submission" date="2020-10" db="EMBL/GenBank/DDBJ databases">
        <title>Connecting structure to function with the recovery of over 1000 high-quality activated sludge metagenome-assembled genomes encoding full-length rRNA genes using long-read sequencing.</title>
        <authorList>
            <person name="Singleton C.M."/>
            <person name="Petriglieri F."/>
            <person name="Kristensen J.M."/>
            <person name="Kirkegaard R.H."/>
            <person name="Michaelsen T.Y."/>
            <person name="Andersen M.H."/>
            <person name="Karst S.M."/>
            <person name="Dueholm M.S."/>
            <person name="Nielsen P.H."/>
            <person name="Albertsen M."/>
        </authorList>
    </citation>
    <scope>NUCLEOTIDE SEQUENCE [LARGE SCALE GENOMIC DNA]</scope>
    <source>
        <strain evidence="12">Ribe_18-Q3-R11-54_BAT3C.373</strain>
    </source>
</reference>
<keyword evidence="9" id="KW-0456">Lyase</keyword>
<evidence type="ECO:0000259" key="11">
    <source>
        <dbReference type="Pfam" id="PF04909"/>
    </source>
</evidence>
<evidence type="ECO:0000313" key="13">
    <source>
        <dbReference type="Proteomes" id="UP000808349"/>
    </source>
</evidence>
<keyword evidence="6" id="KW-0479">Metal-binding</keyword>
<dbReference type="Pfam" id="PF04909">
    <property type="entry name" value="Amidohydro_2"/>
    <property type="match status" value="1"/>
</dbReference>
<dbReference type="EMBL" id="JADKFW010000004">
    <property type="protein sequence ID" value="MBK9717550.1"/>
    <property type="molecule type" value="Genomic_DNA"/>
</dbReference>
<dbReference type="GO" id="GO:0016787">
    <property type="term" value="F:hydrolase activity"/>
    <property type="evidence" value="ECO:0007669"/>
    <property type="project" value="InterPro"/>
</dbReference>
<comment type="pathway">
    <text evidence="1">Secondary metabolite metabolism; quinolate metabolism.</text>
</comment>
<dbReference type="GO" id="GO:0046872">
    <property type="term" value="F:metal ion binding"/>
    <property type="evidence" value="ECO:0007669"/>
    <property type="project" value="UniProtKB-KW"/>
</dbReference>
<comment type="subunit">
    <text evidence="3">Monomer.</text>
</comment>
<dbReference type="InterPro" id="IPR006680">
    <property type="entry name" value="Amidohydro-rel"/>
</dbReference>
<evidence type="ECO:0000256" key="2">
    <source>
        <dbReference type="ARBA" id="ARBA00005871"/>
    </source>
</evidence>
<comment type="similarity">
    <text evidence="2">Belongs to the metallo-dependent hydrolases superfamily. ACMSD family.</text>
</comment>
<evidence type="ECO:0000256" key="10">
    <source>
        <dbReference type="ARBA" id="ARBA00031120"/>
    </source>
</evidence>
<dbReference type="EC" id="4.1.1.45" evidence="4"/>
<evidence type="ECO:0000256" key="6">
    <source>
        <dbReference type="ARBA" id="ARBA00022723"/>
    </source>
</evidence>
<dbReference type="SUPFAM" id="SSF51556">
    <property type="entry name" value="Metallo-dependent hydrolases"/>
    <property type="match status" value="1"/>
</dbReference>
<name>A0A9D7XEA2_9BACT</name>
<evidence type="ECO:0000256" key="5">
    <source>
        <dbReference type="ARBA" id="ARBA00021214"/>
    </source>
</evidence>
<evidence type="ECO:0000256" key="9">
    <source>
        <dbReference type="ARBA" id="ARBA00023239"/>
    </source>
</evidence>
<evidence type="ECO:0000256" key="4">
    <source>
        <dbReference type="ARBA" id="ARBA00012365"/>
    </source>
</evidence>
<organism evidence="12 13">
    <name type="scientific">Candidatus Defluviibacterium haderslevense</name>
    <dbReference type="NCBI Taxonomy" id="2981993"/>
    <lineage>
        <taxon>Bacteria</taxon>
        <taxon>Pseudomonadati</taxon>
        <taxon>Bacteroidota</taxon>
        <taxon>Saprospiria</taxon>
        <taxon>Saprospirales</taxon>
        <taxon>Saprospiraceae</taxon>
        <taxon>Candidatus Defluviibacterium</taxon>
    </lineage>
</organism>
<dbReference type="Proteomes" id="UP000808349">
    <property type="component" value="Unassembled WGS sequence"/>
</dbReference>
<dbReference type="PANTHER" id="PTHR21240">
    <property type="entry name" value="2-AMINO-3-CARBOXYLMUCONATE-6-SEMIALDEHYDE DECARBOXYLASE"/>
    <property type="match status" value="1"/>
</dbReference>
<dbReference type="AlphaFoldDB" id="A0A9D7XEA2"/>
<dbReference type="PANTHER" id="PTHR21240:SF27">
    <property type="entry name" value="2-AMINO-3-CARBOXYMUCONATE-6-SEMIALDEHYDE DECARBOXYLASE"/>
    <property type="match status" value="1"/>
</dbReference>
<gene>
    <name evidence="12" type="ORF">IPO85_08575</name>
</gene>
<proteinExistence type="inferred from homology"/>
<dbReference type="InterPro" id="IPR032465">
    <property type="entry name" value="ACMSD"/>
</dbReference>
<dbReference type="GO" id="GO:0005829">
    <property type="term" value="C:cytosol"/>
    <property type="evidence" value="ECO:0007669"/>
    <property type="project" value="TreeGrafter"/>
</dbReference>
<protein>
    <recommendedName>
        <fullName evidence="5">2-amino-3-carboxymuconate-6-semialdehyde decarboxylase</fullName>
        <ecNumber evidence="4">4.1.1.45</ecNumber>
    </recommendedName>
    <alternativeName>
        <fullName evidence="10">Picolinate carboxylase</fullName>
    </alternativeName>
</protein>
<dbReference type="InterPro" id="IPR032466">
    <property type="entry name" value="Metal_Hydrolase"/>
</dbReference>
<keyword evidence="7" id="KW-0210">Decarboxylase</keyword>
<sequence length="332" mass="37531">MSTKNIDIHTHIIPEQLPKWAEKFGYGGFVNLEHQSNCQAKMMIDGAFFRMLDANCWDPTVRINECNNSQINIQVLSTIPVLFSYWAQAKDTYDVARFLNDHISSIVRQYPDRFIGLGTLPLQDPDLAIIELQRCMNELGLAGIQMGSHINDWNLDDPALFPFYAAAEELGACIFVHPWDMVGKEKMPKYWLPWLVGMPAETSLAICSMIFGGVMEQFPNLRIAFAHGGGAFPGSYGRIKHGFEVRPDLMAINNPHHPDTYLGKFWVDSLVHDADMLHKLIALFGHEKIALGTDYPFPLGELVPGKLIHEIPFNSDIKDWLNYKSAEAWLGI</sequence>
<dbReference type="Gene3D" id="3.20.20.140">
    <property type="entry name" value="Metal-dependent hydrolases"/>
    <property type="match status" value="1"/>
</dbReference>
<comment type="caution">
    <text evidence="12">The sequence shown here is derived from an EMBL/GenBank/DDBJ whole genome shotgun (WGS) entry which is preliminary data.</text>
</comment>
<dbReference type="GO" id="GO:0019748">
    <property type="term" value="P:secondary metabolic process"/>
    <property type="evidence" value="ECO:0007669"/>
    <property type="project" value="TreeGrafter"/>
</dbReference>
<feature type="domain" description="Amidohydrolase-related" evidence="11">
    <location>
        <begin position="6"/>
        <end position="307"/>
    </location>
</feature>
<evidence type="ECO:0000256" key="8">
    <source>
        <dbReference type="ARBA" id="ARBA00022833"/>
    </source>
</evidence>
<keyword evidence="8" id="KW-0862">Zinc</keyword>
<evidence type="ECO:0000256" key="1">
    <source>
        <dbReference type="ARBA" id="ARBA00005079"/>
    </source>
</evidence>
<evidence type="ECO:0000256" key="7">
    <source>
        <dbReference type="ARBA" id="ARBA00022793"/>
    </source>
</evidence>